<keyword evidence="2" id="KW-1185">Reference proteome</keyword>
<evidence type="ECO:0000313" key="2">
    <source>
        <dbReference type="Proteomes" id="UP000199041"/>
    </source>
</evidence>
<sequence>MSYTPKYQLGFKDLLGGDCMITISLKSYLGAVTAIYGTSKPCTLTFSGDEDNIYDPIRKCRAKINIYEPPQELIDDLTDIDDTAVLVTITAPNRRFDGFITPDDIVRPLDLTGSSLSLQAVDIFSIMKGKILVDANGRMPYGKQTLRWFMERCLALGANEGFGYSINFINDYHLNNSSGLQLLDEMMFDASSFKGDDGRSNDSYDTMERFAKSLFSFMYFAEGKLNFITPVSKETTTYRNVATMTRGMQSGFLVGNLESLGAVRGTKEVSCKYEFGSNNGLLRNFNFGEWVGGVPTNWAIDRPDTISRVGTGRPESKYGMKVINKTYTSPKNGVFWTTITQTAVVSAGVAYSLDITLKYFDYKADKISNADIAYLRMNVTMVDTNGAARDLKFDKDFSSDLDGKFIPLSLESKDGEQVVSLKIKEVPADGTITVSWQQKIYSNYIMYAITYPKTITAEYYGAIFSVDRSGKEQTGIKDYLTQVRDYTQLLSVDNTTIGNAPDDGISGGIYTKYAITYDGTIYGAEMLFPYLFKSGDSTPRTALHQLLRAYMATSRKAARKIEFTVLDNQIQFSDILAINDQGRYIQLNNEYDLRNCQQKITAIELNKDFLPDQLELEATSSYDTYETYPTY</sequence>
<dbReference type="STRING" id="551991.SAMN05192529_13132"/>
<dbReference type="RefSeq" id="WP_091401034.1">
    <property type="nucleotide sequence ID" value="NZ_FNQY01000031.1"/>
</dbReference>
<proteinExistence type="predicted"/>
<dbReference type="EMBL" id="FNQY01000031">
    <property type="protein sequence ID" value="SEA59233.1"/>
    <property type="molecule type" value="Genomic_DNA"/>
</dbReference>
<protein>
    <submittedName>
        <fullName evidence="1">Uncharacterized protein</fullName>
    </submittedName>
</protein>
<accession>A0A1H4CFY4</accession>
<dbReference type="OrthoDB" id="795884at2"/>
<evidence type="ECO:0000313" key="1">
    <source>
        <dbReference type="EMBL" id="SEA59233.1"/>
    </source>
</evidence>
<gene>
    <name evidence="1" type="ORF">SAMN05192529_13132</name>
</gene>
<organism evidence="1 2">
    <name type="scientific">Arachidicoccus rhizosphaerae</name>
    <dbReference type="NCBI Taxonomy" id="551991"/>
    <lineage>
        <taxon>Bacteria</taxon>
        <taxon>Pseudomonadati</taxon>
        <taxon>Bacteroidota</taxon>
        <taxon>Chitinophagia</taxon>
        <taxon>Chitinophagales</taxon>
        <taxon>Chitinophagaceae</taxon>
        <taxon>Arachidicoccus</taxon>
    </lineage>
</organism>
<dbReference type="AlphaFoldDB" id="A0A1H4CFY4"/>
<dbReference type="Proteomes" id="UP000199041">
    <property type="component" value="Unassembled WGS sequence"/>
</dbReference>
<reference evidence="1 2" key="1">
    <citation type="submission" date="2016-10" db="EMBL/GenBank/DDBJ databases">
        <authorList>
            <person name="de Groot N.N."/>
        </authorList>
    </citation>
    <scope>NUCLEOTIDE SEQUENCE [LARGE SCALE GENOMIC DNA]</scope>
    <source>
        <strain evidence="1 2">Vu-144</strain>
    </source>
</reference>
<name>A0A1H4CFY4_9BACT</name>